<keyword evidence="2" id="KW-1185">Reference proteome</keyword>
<feature type="non-terminal residue" evidence="1">
    <location>
        <position position="39"/>
    </location>
</feature>
<proteinExistence type="predicted"/>
<accession>A0A392W7A3</accession>
<reference evidence="1 2" key="1">
    <citation type="journal article" date="2018" name="Front. Plant Sci.">
        <title>Red Clover (Trifolium pratense) and Zigzag Clover (T. medium) - A Picture of Genomic Similarities and Differences.</title>
        <authorList>
            <person name="Dluhosova J."/>
            <person name="Istvanek J."/>
            <person name="Nedelnik J."/>
            <person name="Repkova J."/>
        </authorList>
    </citation>
    <scope>NUCLEOTIDE SEQUENCE [LARGE SCALE GENOMIC DNA]</scope>
    <source>
        <strain evidence="2">cv. 10/8</strain>
        <tissue evidence="1">Leaf</tissue>
    </source>
</reference>
<sequence length="39" mass="4459">MSSSKQPVQEEDEAILVEEDEICNDDESFSRTLVGKIWT</sequence>
<evidence type="ECO:0000313" key="2">
    <source>
        <dbReference type="Proteomes" id="UP000265520"/>
    </source>
</evidence>
<dbReference type="AlphaFoldDB" id="A0A392W7A3"/>
<dbReference type="Proteomes" id="UP000265520">
    <property type="component" value="Unassembled WGS sequence"/>
</dbReference>
<organism evidence="1 2">
    <name type="scientific">Trifolium medium</name>
    <dbReference type="NCBI Taxonomy" id="97028"/>
    <lineage>
        <taxon>Eukaryota</taxon>
        <taxon>Viridiplantae</taxon>
        <taxon>Streptophyta</taxon>
        <taxon>Embryophyta</taxon>
        <taxon>Tracheophyta</taxon>
        <taxon>Spermatophyta</taxon>
        <taxon>Magnoliopsida</taxon>
        <taxon>eudicotyledons</taxon>
        <taxon>Gunneridae</taxon>
        <taxon>Pentapetalae</taxon>
        <taxon>rosids</taxon>
        <taxon>fabids</taxon>
        <taxon>Fabales</taxon>
        <taxon>Fabaceae</taxon>
        <taxon>Papilionoideae</taxon>
        <taxon>50 kb inversion clade</taxon>
        <taxon>NPAAA clade</taxon>
        <taxon>Hologalegina</taxon>
        <taxon>IRL clade</taxon>
        <taxon>Trifolieae</taxon>
        <taxon>Trifolium</taxon>
    </lineage>
</organism>
<evidence type="ECO:0000313" key="1">
    <source>
        <dbReference type="EMBL" id="MCI95639.1"/>
    </source>
</evidence>
<name>A0A392W7A3_9FABA</name>
<protein>
    <submittedName>
        <fullName evidence="1">Uncharacterized protein</fullName>
    </submittedName>
</protein>
<dbReference type="EMBL" id="LXQA011392856">
    <property type="protein sequence ID" value="MCI95639.1"/>
    <property type="molecule type" value="Genomic_DNA"/>
</dbReference>
<comment type="caution">
    <text evidence="1">The sequence shown here is derived from an EMBL/GenBank/DDBJ whole genome shotgun (WGS) entry which is preliminary data.</text>
</comment>